<protein>
    <submittedName>
        <fullName evidence="1">Uncharacterized protein</fullName>
    </submittedName>
</protein>
<keyword evidence="2" id="KW-1185">Reference proteome</keyword>
<dbReference type="GeneID" id="65119530"/>
<accession>A0A481V699</accession>
<dbReference type="KEGG" id="vg:65119530"/>
<evidence type="ECO:0000313" key="2">
    <source>
        <dbReference type="Proteomes" id="UP000294420"/>
    </source>
</evidence>
<dbReference type="RefSeq" id="YP_010101755.1">
    <property type="nucleotide sequence ID" value="NC_055793.1"/>
</dbReference>
<reference evidence="1" key="1">
    <citation type="journal article" date="2019" name="mSystems">
        <title>Mobilizing temperate bacteriophage communities and resolving individual phage genomes from cystic fibrosis and bronchiectasis Pseudomonas aeruginosa isolates.</title>
        <authorList>
            <person name="Tariq M.A."/>
            <person name="Everest F.L.C."/>
            <person name="Cowley L.A."/>
            <person name="Wright R."/>
            <person name="Holt G.S."/>
            <person name="Ingram H."/>
            <person name="Duignan L.A.M."/>
            <person name="Lanyon C.V."/>
            <person name="Perry A."/>
            <person name="Perry J.D."/>
            <person name="Bourke S."/>
            <person name="Brockhurst M.A."/>
            <person name="Bridge S.H."/>
            <person name="Soyza A.D."/>
            <person name="Smith D.L."/>
        </authorList>
    </citation>
    <scope>NUCLEOTIDE SEQUENCE [LARGE SCALE GENOMIC DNA]</scope>
</reference>
<dbReference type="EMBL" id="MK511066">
    <property type="protein sequence ID" value="QBI84129.1"/>
    <property type="molecule type" value="Genomic_DNA"/>
</dbReference>
<organism evidence="1 2">
    <name type="scientific">Pseudomonas phage vB_Pae_BR319a</name>
    <dbReference type="NCBI Taxonomy" id="2563525"/>
    <lineage>
        <taxon>Viruses</taxon>
        <taxon>Duplodnaviria</taxon>
        <taxon>Heunggongvirae</taxon>
        <taxon>Uroviricota</taxon>
        <taxon>Caudoviricetes</taxon>
        <taxon>Peduoviridae</taxon>
        <taxon>Citexvirus</taxon>
        <taxon>Citexvirus BR319A</taxon>
    </lineage>
</organism>
<sequence length="175" mass="20041">MTLHRLPRARRWGEAGSLYGVKLQDAICEEGFEPVRCGRPVFCERKLTGLRPVAQLAAVRLQRLVLLSAERRGTNLELVAVTCDQGVGVVELAVAPIALDRCQSLVSERWWWRGDRLSILASDDQQSLALSVEQCLVLFIRQRPKLRFRWHLFTMYLWRVKAASLRAIKEHVPPQ</sequence>
<dbReference type="Proteomes" id="UP000294420">
    <property type="component" value="Segment"/>
</dbReference>
<name>A0A481V699_9CAUD</name>
<proteinExistence type="predicted"/>
<evidence type="ECO:0000313" key="1">
    <source>
        <dbReference type="EMBL" id="QBI84129.1"/>
    </source>
</evidence>